<dbReference type="AlphaFoldDB" id="A0A392S332"/>
<dbReference type="EMBL" id="LXQA010312824">
    <property type="protein sequence ID" value="MCI43089.1"/>
    <property type="molecule type" value="Genomic_DNA"/>
</dbReference>
<evidence type="ECO:0000313" key="3">
    <source>
        <dbReference type="Proteomes" id="UP000265520"/>
    </source>
</evidence>
<keyword evidence="3" id="KW-1185">Reference proteome</keyword>
<feature type="compositionally biased region" description="Polar residues" evidence="1">
    <location>
        <begin position="10"/>
        <end position="29"/>
    </location>
</feature>
<dbReference type="Proteomes" id="UP000265520">
    <property type="component" value="Unassembled WGS sequence"/>
</dbReference>
<reference evidence="2 3" key="1">
    <citation type="journal article" date="2018" name="Front. Plant Sci.">
        <title>Red Clover (Trifolium pratense) and Zigzag Clover (T. medium) - A Picture of Genomic Similarities and Differences.</title>
        <authorList>
            <person name="Dluhosova J."/>
            <person name="Istvanek J."/>
            <person name="Nedelnik J."/>
            <person name="Repkova J."/>
        </authorList>
    </citation>
    <scope>NUCLEOTIDE SEQUENCE [LARGE SCALE GENOMIC DNA]</scope>
    <source>
        <strain evidence="3">cv. 10/8</strain>
        <tissue evidence="2">Leaf</tissue>
    </source>
</reference>
<feature type="non-terminal residue" evidence="2">
    <location>
        <position position="68"/>
    </location>
</feature>
<comment type="caution">
    <text evidence="2">The sequence shown here is derived from an EMBL/GenBank/DDBJ whole genome shotgun (WGS) entry which is preliminary data.</text>
</comment>
<evidence type="ECO:0000256" key="1">
    <source>
        <dbReference type="SAM" id="MobiDB-lite"/>
    </source>
</evidence>
<feature type="region of interest" description="Disordered" evidence="1">
    <location>
        <begin position="1"/>
        <end position="30"/>
    </location>
</feature>
<name>A0A392S332_9FABA</name>
<sequence length="68" mass="6978">MIWSTLPCPKSNSCSLDTSAQGLSREASSNGGGCGEVLNFDHGASSLVESAHEGHCRGNEDVRDGPGT</sequence>
<organism evidence="2 3">
    <name type="scientific">Trifolium medium</name>
    <dbReference type="NCBI Taxonomy" id="97028"/>
    <lineage>
        <taxon>Eukaryota</taxon>
        <taxon>Viridiplantae</taxon>
        <taxon>Streptophyta</taxon>
        <taxon>Embryophyta</taxon>
        <taxon>Tracheophyta</taxon>
        <taxon>Spermatophyta</taxon>
        <taxon>Magnoliopsida</taxon>
        <taxon>eudicotyledons</taxon>
        <taxon>Gunneridae</taxon>
        <taxon>Pentapetalae</taxon>
        <taxon>rosids</taxon>
        <taxon>fabids</taxon>
        <taxon>Fabales</taxon>
        <taxon>Fabaceae</taxon>
        <taxon>Papilionoideae</taxon>
        <taxon>50 kb inversion clade</taxon>
        <taxon>NPAAA clade</taxon>
        <taxon>Hologalegina</taxon>
        <taxon>IRL clade</taxon>
        <taxon>Trifolieae</taxon>
        <taxon>Trifolium</taxon>
    </lineage>
</organism>
<proteinExistence type="predicted"/>
<evidence type="ECO:0000313" key="2">
    <source>
        <dbReference type="EMBL" id="MCI43089.1"/>
    </source>
</evidence>
<protein>
    <submittedName>
        <fullName evidence="2">Uncharacterized protein</fullName>
    </submittedName>
</protein>
<accession>A0A392S332</accession>